<reference evidence="2 3" key="1">
    <citation type="submission" date="2019-04" db="EMBL/GenBank/DDBJ databases">
        <title>Complete genome sequence of Arthrobacter sp. ZXY-2 associated with effective atrazine degradation and salt adaptation.</title>
        <authorList>
            <person name="Zhao X."/>
        </authorList>
    </citation>
    <scope>NUCLEOTIDE SEQUENCE [LARGE SCALE GENOMIC DNA]</scope>
    <source>
        <strain evidence="3">ZP60</strain>
    </source>
</reference>
<dbReference type="PANTHER" id="PTHR13812">
    <property type="entry name" value="KETIMINE REDUCTASE MU-CRYSTALLIN"/>
    <property type="match status" value="1"/>
</dbReference>
<reference evidence="2 3" key="2">
    <citation type="submission" date="2019-04" db="EMBL/GenBank/DDBJ databases">
        <authorList>
            <person name="Yang S."/>
            <person name="Wei W."/>
        </authorList>
    </citation>
    <scope>NUCLEOTIDE SEQUENCE [LARGE SCALE GENOMIC DNA]</scope>
    <source>
        <strain evidence="3">ZP60</strain>
    </source>
</reference>
<dbReference type="GO" id="GO:0016491">
    <property type="term" value="F:oxidoreductase activity"/>
    <property type="evidence" value="ECO:0007669"/>
    <property type="project" value="UniProtKB-ARBA"/>
</dbReference>
<dbReference type="KEGG" id="halz:E5139_01225"/>
<dbReference type="RefSeq" id="WP_015763734.1">
    <property type="nucleotide sequence ID" value="NZ_CP039375.1"/>
</dbReference>
<accession>A0A4D6K928</accession>
<dbReference type="OMA" id="FMTPLFD"/>
<dbReference type="InterPro" id="IPR036291">
    <property type="entry name" value="NAD(P)-bd_dom_sf"/>
</dbReference>
<gene>
    <name evidence="2" type="ORF">E5139_01225</name>
</gene>
<dbReference type="SUPFAM" id="SSF51735">
    <property type="entry name" value="NAD(P)-binding Rossmann-fold domains"/>
    <property type="match status" value="1"/>
</dbReference>
<protein>
    <submittedName>
        <fullName evidence="2">Ornithine cyclodeaminase family protein</fullName>
    </submittedName>
</protein>
<evidence type="ECO:0000256" key="1">
    <source>
        <dbReference type="ARBA" id="ARBA00008903"/>
    </source>
</evidence>
<dbReference type="AlphaFoldDB" id="A0A4D6K928"/>
<dbReference type="InterPro" id="IPR023401">
    <property type="entry name" value="ODC_N"/>
</dbReference>
<dbReference type="PANTHER" id="PTHR13812:SF19">
    <property type="entry name" value="KETIMINE REDUCTASE MU-CRYSTALLIN"/>
    <property type="match status" value="1"/>
</dbReference>
<comment type="similarity">
    <text evidence="1">Belongs to the ornithine cyclodeaminase/mu-crystallin family.</text>
</comment>
<dbReference type="FunFam" id="3.40.50.720:FF:000311">
    <property type="entry name" value="Ornithine cyclodeaminase"/>
    <property type="match status" value="1"/>
</dbReference>
<dbReference type="InterPro" id="IPR003462">
    <property type="entry name" value="ODC_Mu_crystall"/>
</dbReference>
<dbReference type="Gene3D" id="3.40.50.720">
    <property type="entry name" value="NAD(P)-binding Rossmann-like Domain"/>
    <property type="match status" value="1"/>
</dbReference>
<dbReference type="EMBL" id="CP039375">
    <property type="protein sequence ID" value="QCD64320.1"/>
    <property type="molecule type" value="Genomic_DNA"/>
</dbReference>
<dbReference type="GO" id="GO:0019752">
    <property type="term" value="P:carboxylic acid metabolic process"/>
    <property type="evidence" value="ECO:0007669"/>
    <property type="project" value="UniProtKB-ARBA"/>
</dbReference>
<sequence>MSASDEPTLFLTSDDIDGLATMAEYVEAVRDGYRDRGHGAPARPRTTLYADSPAGMLTGYTAILPTVGAMGGYTYAAGFGGQDAHFVLPLFDAESGDPLAVFDGASLNPFKTGATGGVAIDELAPPRADDLALFGSGAQARAQLKAAAAVRELERVEVYSPTADSRMSFAAEMNEQLDATVAAVASPSAAIEGADIVVTATNASEPVFDGSELEPGTHVTAMGQYHPEKREVDATTIERATYVTDLRERVANDAGAFIHAVEEGVVDEDHVHAELGEIVAGTAQGRTSEDEITLFDSGGTAIETVAAAQMLLERARERGLGEEIEFAPASEALTGR</sequence>
<organism evidence="2 3">
    <name type="scientific">Halomicrobium mukohataei</name>
    <dbReference type="NCBI Taxonomy" id="57705"/>
    <lineage>
        <taxon>Archaea</taxon>
        <taxon>Methanobacteriati</taxon>
        <taxon>Methanobacteriota</taxon>
        <taxon>Stenosarchaea group</taxon>
        <taxon>Halobacteria</taxon>
        <taxon>Halobacteriales</taxon>
        <taxon>Haloarculaceae</taxon>
        <taxon>Halomicrobium</taxon>
    </lineage>
</organism>
<evidence type="ECO:0000313" key="2">
    <source>
        <dbReference type="EMBL" id="QCD64320.1"/>
    </source>
</evidence>
<dbReference type="GO" id="GO:0005737">
    <property type="term" value="C:cytoplasm"/>
    <property type="evidence" value="ECO:0007669"/>
    <property type="project" value="TreeGrafter"/>
</dbReference>
<dbReference type="Proteomes" id="UP000297053">
    <property type="component" value="Chromosome"/>
</dbReference>
<dbReference type="Pfam" id="PF02423">
    <property type="entry name" value="OCD_Mu_crystall"/>
    <property type="match status" value="1"/>
</dbReference>
<dbReference type="PIRSF" id="PIRSF001439">
    <property type="entry name" value="CryM"/>
    <property type="match status" value="1"/>
</dbReference>
<evidence type="ECO:0000313" key="3">
    <source>
        <dbReference type="Proteomes" id="UP000297053"/>
    </source>
</evidence>
<proteinExistence type="inferred from homology"/>
<dbReference type="GeneID" id="42177516"/>
<dbReference type="SMR" id="A0A4D6K928"/>
<dbReference type="Gene3D" id="3.30.1780.10">
    <property type="entry name" value="ornithine cyclodeaminase, domain 1"/>
    <property type="match status" value="1"/>
</dbReference>
<name>A0A4D6K928_9EURY</name>